<sequence>MRAEGQGPESWGFPGEEPHSRATHQLPGSVTETRPSTKTRGGRSVRSCAQNGPPCGLLRLHPGWPRP</sequence>
<accession>A0ACB0FF26</accession>
<evidence type="ECO:0000313" key="1">
    <source>
        <dbReference type="EMBL" id="CAI9711294.1"/>
    </source>
</evidence>
<proteinExistence type="predicted"/>
<protein>
    <submittedName>
        <fullName evidence="1">Uncharacterized protein</fullName>
    </submittedName>
</protein>
<name>A0ACB0FF26_RANTA</name>
<dbReference type="Proteomes" id="UP001162501">
    <property type="component" value="Chromosome 6"/>
</dbReference>
<reference evidence="1" key="1">
    <citation type="submission" date="2023-05" db="EMBL/GenBank/DDBJ databases">
        <authorList>
            <consortium name="ELIXIR-Norway"/>
        </authorList>
    </citation>
    <scope>NUCLEOTIDE SEQUENCE</scope>
</reference>
<gene>
    <name evidence="1" type="ORF">MRATA1EN3_LOCUS22507</name>
</gene>
<dbReference type="EMBL" id="OX596090">
    <property type="protein sequence ID" value="CAI9711294.1"/>
    <property type="molecule type" value="Genomic_DNA"/>
</dbReference>
<organism evidence="1 2">
    <name type="scientific">Rangifer tarandus platyrhynchus</name>
    <name type="common">Svalbard reindeer</name>
    <dbReference type="NCBI Taxonomy" id="3082113"/>
    <lineage>
        <taxon>Eukaryota</taxon>
        <taxon>Metazoa</taxon>
        <taxon>Chordata</taxon>
        <taxon>Craniata</taxon>
        <taxon>Vertebrata</taxon>
        <taxon>Euteleostomi</taxon>
        <taxon>Mammalia</taxon>
        <taxon>Eutheria</taxon>
        <taxon>Laurasiatheria</taxon>
        <taxon>Artiodactyla</taxon>
        <taxon>Ruminantia</taxon>
        <taxon>Pecora</taxon>
        <taxon>Cervidae</taxon>
        <taxon>Odocoileinae</taxon>
        <taxon>Rangifer</taxon>
    </lineage>
</organism>
<evidence type="ECO:0000313" key="2">
    <source>
        <dbReference type="Proteomes" id="UP001162501"/>
    </source>
</evidence>